<proteinExistence type="evidence at transcript level"/>
<organism evidence="1">
    <name type="scientific">Amblyomma sculptum</name>
    <name type="common">Tick</name>
    <dbReference type="NCBI Taxonomy" id="1581419"/>
    <lineage>
        <taxon>Eukaryota</taxon>
        <taxon>Metazoa</taxon>
        <taxon>Ecdysozoa</taxon>
        <taxon>Arthropoda</taxon>
        <taxon>Chelicerata</taxon>
        <taxon>Arachnida</taxon>
        <taxon>Acari</taxon>
        <taxon>Parasitiformes</taxon>
        <taxon>Ixodida</taxon>
        <taxon>Ixodoidea</taxon>
        <taxon>Ixodidae</taxon>
        <taxon>Amblyomminae</taxon>
        <taxon>Amblyomma</taxon>
    </lineage>
</organism>
<name>A0A1E1XRT0_AMBSC</name>
<dbReference type="EMBL" id="GFAA01001432">
    <property type="protein sequence ID" value="JAU02003.1"/>
    <property type="molecule type" value="mRNA"/>
</dbReference>
<dbReference type="GO" id="GO:0003964">
    <property type="term" value="F:RNA-directed DNA polymerase activity"/>
    <property type="evidence" value="ECO:0007669"/>
    <property type="project" value="UniProtKB-KW"/>
</dbReference>
<keyword evidence="1" id="KW-0695">RNA-directed DNA polymerase</keyword>
<accession>A0A1E1XRT0</accession>
<reference evidence="1" key="2">
    <citation type="journal article" date="2017" name="Front. Cell. Infect. Microbiol.">
        <title>Analysis of the Salivary Gland Transcriptome of Unfed and Partially Fed Amblyomma sculptum Ticks and Descriptive Proteome of the Saliva.</title>
        <authorList>
            <person name="Esteves E."/>
            <person name="Maruyama S.R."/>
            <person name="Kawahara R."/>
            <person name="Fujita A."/>
            <person name="Martins L.A."/>
            <person name="Righi A.A."/>
            <person name="Costa F.B."/>
            <person name="Palmisano G."/>
            <person name="Labruna M.B."/>
            <person name="Sa-Nunes A."/>
            <person name="Ribeiro J.M.C."/>
            <person name="Fogaca A.C."/>
        </authorList>
    </citation>
    <scope>NUCLEOTIDE SEQUENCE</scope>
</reference>
<keyword evidence="1" id="KW-0548">Nucleotidyltransferase</keyword>
<evidence type="ECO:0000313" key="1">
    <source>
        <dbReference type="EMBL" id="JAU02003.1"/>
    </source>
</evidence>
<keyword evidence="1" id="KW-0808">Transferase</keyword>
<protein>
    <submittedName>
        <fullName evidence="1">Putative non-ltr rnase hi domain of reverse transcriptase</fullName>
    </submittedName>
</protein>
<dbReference type="AlphaFoldDB" id="A0A1E1XRT0"/>
<reference evidence="1" key="1">
    <citation type="submission" date="2016-09" db="EMBL/GenBank/DDBJ databases">
        <authorList>
            <person name="Capua I."/>
            <person name="De Benedictis P."/>
            <person name="Joannis T."/>
            <person name="Lombin L.H."/>
            <person name="Cattoli G."/>
        </authorList>
    </citation>
    <scope>NUCLEOTIDE SEQUENCE</scope>
</reference>
<sequence length="117" mass="13025">MHPAYNIERRKARGEALQKKWDKQTNTLYVDAAEPKNGVVPMPSGSMVKCASIKTSNTSHAGGGRKLGGWMRLGSLRGYGGRSWQRTWLIGNTWEEPLPCSGRSQADNDDECTLFIR</sequence>